<feature type="domain" description="Sulfatase-modifying factor enzyme-like" evidence="2">
    <location>
        <begin position="46"/>
        <end position="335"/>
    </location>
</feature>
<evidence type="ECO:0000313" key="4">
    <source>
        <dbReference type="Proteomes" id="UP000252132"/>
    </source>
</evidence>
<dbReference type="InterPro" id="IPR005532">
    <property type="entry name" value="SUMF_dom"/>
</dbReference>
<dbReference type="Pfam" id="PF03781">
    <property type="entry name" value="FGE-sulfatase"/>
    <property type="match status" value="1"/>
</dbReference>
<evidence type="ECO:0000256" key="1">
    <source>
        <dbReference type="SAM" id="Phobius"/>
    </source>
</evidence>
<dbReference type="SUPFAM" id="SSF56436">
    <property type="entry name" value="C-type lectin-like"/>
    <property type="match status" value="1"/>
</dbReference>
<sequence>MIATEKKIYVAVFATLFISCMCAGVYYLASTRTPQQKVDCDSPRHKKIFIKGGSFIIGDNSGYPEERVRQKITLDDFYIDKYEVTNAQFSEFVEATGYVTLAERGLSKEAYPNIDDELLAPGSAVFSPPEQFYSLSIMNWWQFVAGANWRHPEGPASSIEDREHYPVVHIALADAKAYAKWKGSELPSEAEWEYAAKAGTDARYAWGDEAYPNDIFMANTWQGRFPVMGTGEDGYQFIAPVGCFPENENGLLDMIGNVWEWTDDSYLAERKVIQHSHPGNALEGKIKTGDVEEVHVIKGGSYLCAQNYCLRYRPAARQPQETGLGTNHLGFRTIKRISR</sequence>
<dbReference type="GO" id="GO:0120147">
    <property type="term" value="F:formylglycine-generating oxidase activity"/>
    <property type="evidence" value="ECO:0007669"/>
    <property type="project" value="TreeGrafter"/>
</dbReference>
<dbReference type="PANTHER" id="PTHR23150:SF19">
    <property type="entry name" value="FORMYLGLYCINE-GENERATING ENZYME"/>
    <property type="match status" value="1"/>
</dbReference>
<dbReference type="InterPro" id="IPR016187">
    <property type="entry name" value="CTDL_fold"/>
</dbReference>
<dbReference type="PROSITE" id="PS51257">
    <property type="entry name" value="PROKAR_LIPOPROTEIN"/>
    <property type="match status" value="1"/>
</dbReference>
<keyword evidence="1" id="KW-1133">Transmembrane helix</keyword>
<name>A0A368DYS1_9PROT</name>
<protein>
    <submittedName>
        <fullName evidence="3">Formylglycine-generating enzyme family protein</fullName>
    </submittedName>
</protein>
<dbReference type="AlphaFoldDB" id="A0A368DYS1"/>
<proteinExistence type="predicted"/>
<dbReference type="EMBL" id="QOQF01000017">
    <property type="protein sequence ID" value="RCL76784.1"/>
    <property type="molecule type" value="Genomic_DNA"/>
</dbReference>
<keyword evidence="1" id="KW-0472">Membrane</keyword>
<organism evidence="3 4">
    <name type="scientific">PS1 clade bacterium</name>
    <dbReference type="NCBI Taxonomy" id="2175152"/>
    <lineage>
        <taxon>Bacteria</taxon>
        <taxon>Pseudomonadati</taxon>
        <taxon>Pseudomonadota</taxon>
        <taxon>Alphaproteobacteria</taxon>
        <taxon>PS1 clade</taxon>
    </lineage>
</organism>
<accession>A0A368DYS1</accession>
<dbReference type="InterPro" id="IPR042095">
    <property type="entry name" value="SUMF_sf"/>
</dbReference>
<gene>
    <name evidence="3" type="ORF">DBW69_04905</name>
</gene>
<dbReference type="Gene3D" id="3.90.1580.10">
    <property type="entry name" value="paralog of FGE (formylglycine-generating enzyme)"/>
    <property type="match status" value="1"/>
</dbReference>
<evidence type="ECO:0000313" key="3">
    <source>
        <dbReference type="EMBL" id="RCL76784.1"/>
    </source>
</evidence>
<dbReference type="InterPro" id="IPR051043">
    <property type="entry name" value="Sulfatase_Mod_Factor_Kinase"/>
</dbReference>
<feature type="transmembrane region" description="Helical" evidence="1">
    <location>
        <begin position="7"/>
        <end position="29"/>
    </location>
</feature>
<comment type="caution">
    <text evidence="3">The sequence shown here is derived from an EMBL/GenBank/DDBJ whole genome shotgun (WGS) entry which is preliminary data.</text>
</comment>
<dbReference type="Proteomes" id="UP000252132">
    <property type="component" value="Unassembled WGS sequence"/>
</dbReference>
<dbReference type="PANTHER" id="PTHR23150">
    <property type="entry name" value="SULFATASE MODIFYING FACTOR 1, 2"/>
    <property type="match status" value="1"/>
</dbReference>
<reference evidence="3 4" key="1">
    <citation type="journal article" date="2018" name="Microbiome">
        <title>Fine metagenomic profile of the Mediterranean stratified and mixed water columns revealed by assembly and recruitment.</title>
        <authorList>
            <person name="Haro-Moreno J.M."/>
            <person name="Lopez-Perez M."/>
            <person name="De La Torre J.R."/>
            <person name="Picazo A."/>
            <person name="Camacho A."/>
            <person name="Rodriguez-Valera F."/>
        </authorList>
    </citation>
    <scope>NUCLEOTIDE SEQUENCE [LARGE SCALE GENOMIC DNA]</scope>
    <source>
        <strain evidence="3">MED-G55</strain>
    </source>
</reference>
<keyword evidence="1" id="KW-0812">Transmembrane</keyword>
<evidence type="ECO:0000259" key="2">
    <source>
        <dbReference type="Pfam" id="PF03781"/>
    </source>
</evidence>